<feature type="chain" id="PRO_5045951553" description="Lipocalin-like protein" evidence="1">
    <location>
        <begin position="23"/>
        <end position="165"/>
    </location>
</feature>
<evidence type="ECO:0000313" key="3">
    <source>
        <dbReference type="Proteomes" id="UP000632774"/>
    </source>
</evidence>
<gene>
    <name evidence="2" type="ORF">IRJ18_11815</name>
</gene>
<dbReference type="RefSeq" id="WP_194106404.1">
    <property type="nucleotide sequence ID" value="NZ_JADFFM010000001.1"/>
</dbReference>
<dbReference type="Proteomes" id="UP000632774">
    <property type="component" value="Unassembled WGS sequence"/>
</dbReference>
<dbReference type="EMBL" id="JADFFM010000001">
    <property type="protein sequence ID" value="MBE9667050.1"/>
    <property type="molecule type" value="Genomic_DNA"/>
</dbReference>
<evidence type="ECO:0000256" key="1">
    <source>
        <dbReference type="SAM" id="SignalP"/>
    </source>
</evidence>
<keyword evidence="3" id="KW-1185">Reference proteome</keyword>
<proteinExistence type="predicted"/>
<name>A0ABR9XIN4_9SPHI</name>
<accession>A0ABR9XIN4</accession>
<keyword evidence="1" id="KW-0732">Signal</keyword>
<comment type="caution">
    <text evidence="2">The sequence shown here is derived from an EMBL/GenBank/DDBJ whole genome shotgun (WGS) entry which is preliminary data.</text>
</comment>
<protein>
    <recommendedName>
        <fullName evidence="4">Lipocalin-like protein</fullName>
    </recommendedName>
</protein>
<sequence>MKIRLVIFFSLFLKMALCQNLAVTKRSLVKLFKSSIQQESRKTISIGSGTWTICNQDSAFFKSPIIRLYSNKNYFYQLDKCCEFINWTFYRKDLFLQSDSQICNEPASAGVKSKYYQTQITNKNGNTILLIKSREGEEQKFEVIEINKIPLAQNNSTDEIILKRI</sequence>
<evidence type="ECO:0008006" key="4">
    <source>
        <dbReference type="Google" id="ProtNLM"/>
    </source>
</evidence>
<evidence type="ECO:0000313" key="2">
    <source>
        <dbReference type="EMBL" id="MBE9667050.1"/>
    </source>
</evidence>
<reference evidence="2 3" key="1">
    <citation type="submission" date="2020-10" db="EMBL/GenBank/DDBJ databases">
        <title>Mucilaginibacter mali sp. nov., isolated from rhizosphere soil of apple orchard.</title>
        <authorList>
            <person name="Lee J.-S."/>
            <person name="Kim H.S."/>
            <person name="Kim J.-S."/>
        </authorList>
    </citation>
    <scope>NUCLEOTIDE SEQUENCE [LARGE SCALE GENOMIC DNA]</scope>
    <source>
        <strain evidence="2 3">KCTC 23157</strain>
    </source>
</reference>
<organism evidence="2 3">
    <name type="scientific">Mucilaginibacter boryungensis</name>
    <dbReference type="NCBI Taxonomy" id="768480"/>
    <lineage>
        <taxon>Bacteria</taxon>
        <taxon>Pseudomonadati</taxon>
        <taxon>Bacteroidota</taxon>
        <taxon>Sphingobacteriia</taxon>
        <taxon>Sphingobacteriales</taxon>
        <taxon>Sphingobacteriaceae</taxon>
        <taxon>Mucilaginibacter</taxon>
    </lineage>
</organism>
<feature type="signal peptide" evidence="1">
    <location>
        <begin position="1"/>
        <end position="22"/>
    </location>
</feature>